<proteinExistence type="predicted"/>
<accession>A0A0F9S3Y0</accession>
<evidence type="ECO:0000256" key="1">
    <source>
        <dbReference type="SAM" id="Phobius"/>
    </source>
</evidence>
<dbReference type="AlphaFoldDB" id="A0A0F9S3Y0"/>
<keyword evidence="1" id="KW-0472">Membrane</keyword>
<comment type="caution">
    <text evidence="2">The sequence shown here is derived from an EMBL/GenBank/DDBJ whole genome shotgun (WGS) entry which is preliminary data.</text>
</comment>
<organism evidence="2">
    <name type="scientific">marine sediment metagenome</name>
    <dbReference type="NCBI Taxonomy" id="412755"/>
    <lineage>
        <taxon>unclassified sequences</taxon>
        <taxon>metagenomes</taxon>
        <taxon>ecological metagenomes</taxon>
    </lineage>
</organism>
<protein>
    <submittedName>
        <fullName evidence="2">Uncharacterized protein</fullName>
    </submittedName>
</protein>
<feature type="transmembrane region" description="Helical" evidence="1">
    <location>
        <begin position="139"/>
        <end position="157"/>
    </location>
</feature>
<dbReference type="EMBL" id="LAZR01002913">
    <property type="protein sequence ID" value="KKN24058.1"/>
    <property type="molecule type" value="Genomic_DNA"/>
</dbReference>
<evidence type="ECO:0000313" key="2">
    <source>
        <dbReference type="EMBL" id="KKN24058.1"/>
    </source>
</evidence>
<name>A0A0F9S3Y0_9ZZZZ</name>
<reference evidence="2" key="1">
    <citation type="journal article" date="2015" name="Nature">
        <title>Complex archaea that bridge the gap between prokaryotes and eukaryotes.</title>
        <authorList>
            <person name="Spang A."/>
            <person name="Saw J.H."/>
            <person name="Jorgensen S.L."/>
            <person name="Zaremba-Niedzwiedzka K."/>
            <person name="Martijn J."/>
            <person name="Lind A.E."/>
            <person name="van Eijk R."/>
            <person name="Schleper C."/>
            <person name="Guy L."/>
            <person name="Ettema T.J."/>
        </authorList>
    </citation>
    <scope>NUCLEOTIDE SEQUENCE</scope>
</reference>
<keyword evidence="1" id="KW-0812">Transmembrane</keyword>
<keyword evidence="1" id="KW-1133">Transmembrane helix</keyword>
<sequence length="160" mass="17681">MAKQWREISDGKLLREGDEIRLHFTVTGFTYLTAAQVMLIEDRLKREPRFTVLRHSIPESKGPTQLTSMTFDIKINKQPYGATGSWLRSDLVVTGTITAAAIVGIIKLAMIGIIIAFTLSEVQQLMPSAAGMEGVLKETGWTSLRIAGAAAFVYIVYKYA</sequence>
<feature type="transmembrane region" description="Helical" evidence="1">
    <location>
        <begin position="91"/>
        <end position="119"/>
    </location>
</feature>
<gene>
    <name evidence="2" type="ORF">LCGC14_0898820</name>
</gene>